<evidence type="ECO:0000313" key="3">
    <source>
        <dbReference type="Proteomes" id="UP000218287"/>
    </source>
</evidence>
<gene>
    <name evidence="2" type="ORF">NIES21_57320</name>
</gene>
<dbReference type="SUPFAM" id="SSF52540">
    <property type="entry name" value="P-loop containing nucleoside triphosphate hydrolases"/>
    <property type="match status" value="1"/>
</dbReference>
<evidence type="ECO:0000259" key="1">
    <source>
        <dbReference type="SMART" id="SM00382"/>
    </source>
</evidence>
<dbReference type="InterPro" id="IPR003959">
    <property type="entry name" value="ATPase_AAA_core"/>
</dbReference>
<dbReference type="InterPro" id="IPR027417">
    <property type="entry name" value="P-loop_NTPase"/>
</dbReference>
<reference evidence="2 3" key="1">
    <citation type="submission" date="2017-06" db="EMBL/GenBank/DDBJ databases">
        <title>Genome sequencing of cyanobaciteial culture collection at National Institute for Environmental Studies (NIES).</title>
        <authorList>
            <person name="Hirose Y."/>
            <person name="Shimura Y."/>
            <person name="Fujisawa T."/>
            <person name="Nakamura Y."/>
            <person name="Kawachi M."/>
        </authorList>
    </citation>
    <scope>NUCLEOTIDE SEQUENCE [LARGE SCALE GENOMIC DNA]</scope>
    <source>
        <strain evidence="2 3">NIES-21</strain>
        <plasmid evidence="3">Plasmid1 dna</plasmid>
    </source>
</reference>
<sequence length="1812" mass="207404">MVDSKITSPIVRNSELALLSQLDELRSAWQEYYSARAEGGLLALSGFEHQFLLTLLKIVRRWKEADEAERQEPNTAHQVLTEAISDIAESGIVVTLTQVKQTLSDSAVSKALEEFWEIFNLASERVPDFVKHLRFVISGKFEGDRNLREVIQGWGIRSKRDQVEKLTVFKAHVSYELVTDPRTDLAVELENLSRDEDTETTIGRWLGYLLQIGSGIPPERVSGLVWRELRHDKSLEAFRATLARLFSQSRYRLRAVRYALGASLSLPRTDLLSQLQANILAKRITLLIGPSGSGKSALCKLGIQTGFQDRTCLFLHASDIISFTETPNSISSRETRRFDELIAAQLIEKPVIIIDDLDDVDDQSFDSVLNLLQNVLPGETSTDVRFVLVAHLDAERSVYDKIVARFGTQLSIDIVRLPQLPIKELQSSNVLPDEVANLVQRANEFGPALNLKLLDWLISSVQRDDINASTFKNDLDLLTWFWCYHVGNGCEVTNEGQVLINTSLSLAEQFTPDLSLHNSPVDTKILYALVRRDCLRVVEGRIAVTHRFVGDCARFRYLLESRRQLEVSDLATKLKNPLWSQPMRWFALYLTMEPEETETWQELLQEALEGNHLQLLDLLLDGVILSSKPCSVLQVSLGDELPFLIERLLSRLFAIATFPNPYLAETSQSMSAGARLTAQDRIAGIPKPHLWEPVWRWLISQNQEAVVEESGLVFKAAEAWLNWGIFAEEFPLRVEVAEFILDLVQKVLLPDPDPQERVDPNPQEWVDIESELIKLSKLKHQQVNPDLQEQFVSPSELIDLAKLKHREPLPKKSTQKKRYYLDDFSINAFACIVFALKIVPERSVWLLRALAGREITPATRLEPTKTSNLLSRPGIGVLDAAHPKGPLGRVDHQFRKFMLQQDGLYLNCIVHVNPQLGAELLLALTISPPDYRYEFDHDSGILNDDLGTEGSNDINVCTFKFLPILSLLKINEPLAVDVIATLCNVATDYWHEHRWNKLYQQKTHAEEFEVSSLQSFMETDTDEVTLLISDKRKSCKGGRNALYWHRKHPSSPRILACFLMTLEGWLYSRSTKAELERSISIIFERADTVAMLGVLISLAKSDPRLLSDALLPLASSLQLLVWQQFEQIDEGQDFGFDNTPYVLRSLSEEEGQELLDFHRLSYRKIPLLDIILQMWLERSISLNASSQILEDWDNYQIALIQNENRFHALKIRAWFDHNNWLLENDEHENQNFRFIGNLPENPEVNAQAESTFWKCLQLKIVMDCRQILDGKLQKTQEFHRQLVTLLTSEEELNSLQEHLDETAFLDVFCAAITIILESPPAILEEDLEAKINDLADSLSNHPILLDYSNRCQLYNLDATAFISHIAPKLLKRILSENSFRAGAFHCLIGVRNHDTSTFMRSWIREYGLTNPLTQELINLAPRIARLISLTYTLVNYDEIQQNMNPDGTYIVPHPDDIDQAINNQENPRIEEAWSILKNNFVERKLTAQSIIDVFAWIPEILVQPLQECSSGLQKCFDWDFLAAVLIPILEMQPDNEIAQNVIISLREQVFFALLNERENICTNYNVTQEEVGYSHVETRLYKAQSQLLDTIAKSNFIEATTPIDELIHVLKTVNLVDCIVLGHVVETISYCIVEDTSSNVLDNSFRKYTAFTVGEYLFDLKNKQESDLRILGSIRDVWEKLIDLLSQRFQENTKKLTNTDQRLIEFFEQFQDVLLPDWRLRIKLYQVGKTTSYRQFQRVLFKAIIQYQELLPSSRNDESELLVQVLAEIWDSDKTWIIDRQSRLNGMKTLLGQLQEIDAVGARRLADIVADF</sequence>
<dbReference type="EMBL" id="AP018175">
    <property type="protein sequence ID" value="BAY19862.1"/>
    <property type="molecule type" value="Genomic_DNA"/>
</dbReference>
<geneLocation type="plasmid" evidence="3">
    <name>Plasmid1 dna</name>
</geneLocation>
<feature type="domain" description="AAA+ ATPase" evidence="1">
    <location>
        <begin position="281"/>
        <end position="418"/>
    </location>
</feature>
<dbReference type="GO" id="GO:0016887">
    <property type="term" value="F:ATP hydrolysis activity"/>
    <property type="evidence" value="ECO:0007669"/>
    <property type="project" value="InterPro"/>
</dbReference>
<dbReference type="SMART" id="SM00382">
    <property type="entry name" value="AAA"/>
    <property type="match status" value="1"/>
</dbReference>
<dbReference type="Gene3D" id="3.40.50.300">
    <property type="entry name" value="P-loop containing nucleotide triphosphate hydrolases"/>
    <property type="match status" value="1"/>
</dbReference>
<keyword evidence="2" id="KW-0614">Plasmid</keyword>
<name>A0A1Z4GQR4_9CYAN</name>
<dbReference type="InterPro" id="IPR003593">
    <property type="entry name" value="AAA+_ATPase"/>
</dbReference>
<dbReference type="Pfam" id="PF00004">
    <property type="entry name" value="AAA"/>
    <property type="match status" value="1"/>
</dbReference>
<dbReference type="Proteomes" id="UP000218287">
    <property type="component" value="Plasmid Plasmid1 dna"/>
</dbReference>
<protein>
    <recommendedName>
        <fullName evidence="1">AAA+ ATPase domain-containing protein</fullName>
    </recommendedName>
</protein>
<organism evidence="2 3">
    <name type="scientific">Anabaenopsis circularis NIES-21</name>
    <dbReference type="NCBI Taxonomy" id="1085406"/>
    <lineage>
        <taxon>Bacteria</taxon>
        <taxon>Bacillati</taxon>
        <taxon>Cyanobacteriota</taxon>
        <taxon>Cyanophyceae</taxon>
        <taxon>Nostocales</taxon>
        <taxon>Nodulariaceae</taxon>
        <taxon>Anabaenopsis</taxon>
    </lineage>
</organism>
<evidence type="ECO:0000313" key="2">
    <source>
        <dbReference type="EMBL" id="BAY19862.1"/>
    </source>
</evidence>
<dbReference type="GO" id="GO:0005524">
    <property type="term" value="F:ATP binding"/>
    <property type="evidence" value="ECO:0007669"/>
    <property type="project" value="InterPro"/>
</dbReference>
<keyword evidence="3" id="KW-1185">Reference proteome</keyword>
<accession>A0A1Z4GQR4</accession>
<proteinExistence type="predicted"/>
<dbReference type="OrthoDB" id="567881at2"/>